<dbReference type="EMBL" id="JANPWB010000012">
    <property type="protein sequence ID" value="KAJ1111856.1"/>
    <property type="molecule type" value="Genomic_DNA"/>
</dbReference>
<accession>A0AAV7N762</accession>
<proteinExistence type="predicted"/>
<evidence type="ECO:0000256" key="1">
    <source>
        <dbReference type="SAM" id="MobiDB-lite"/>
    </source>
</evidence>
<name>A0AAV7N762_PLEWA</name>
<dbReference type="AlphaFoldDB" id="A0AAV7N762"/>
<reference evidence="2" key="1">
    <citation type="journal article" date="2022" name="bioRxiv">
        <title>Sequencing and chromosome-scale assembly of the giantPleurodeles waltlgenome.</title>
        <authorList>
            <person name="Brown T."/>
            <person name="Elewa A."/>
            <person name="Iarovenko S."/>
            <person name="Subramanian E."/>
            <person name="Araus A.J."/>
            <person name="Petzold A."/>
            <person name="Susuki M."/>
            <person name="Suzuki K.-i.T."/>
            <person name="Hayashi T."/>
            <person name="Toyoda A."/>
            <person name="Oliveira C."/>
            <person name="Osipova E."/>
            <person name="Leigh N.D."/>
            <person name="Simon A."/>
            <person name="Yun M.H."/>
        </authorList>
    </citation>
    <scope>NUCLEOTIDE SEQUENCE</scope>
    <source>
        <strain evidence="2">20211129_DDA</strain>
        <tissue evidence="2">Liver</tissue>
    </source>
</reference>
<gene>
    <name evidence="2" type="ORF">NDU88_000128</name>
</gene>
<comment type="caution">
    <text evidence="2">The sequence shown here is derived from an EMBL/GenBank/DDBJ whole genome shotgun (WGS) entry which is preliminary data.</text>
</comment>
<protein>
    <submittedName>
        <fullName evidence="2">Uncharacterized protein</fullName>
    </submittedName>
</protein>
<evidence type="ECO:0000313" key="3">
    <source>
        <dbReference type="Proteomes" id="UP001066276"/>
    </source>
</evidence>
<sequence length="93" mass="9932">MNGRANGCELLSPSSAERQDVPHGGILRISHPSSVGPESRRPRGPQTRCVSSETRTSDRSRAAQEKLHLGTAPRVLRAGEGHAAPARAKNLCK</sequence>
<evidence type="ECO:0000313" key="2">
    <source>
        <dbReference type="EMBL" id="KAJ1111856.1"/>
    </source>
</evidence>
<keyword evidence="3" id="KW-1185">Reference proteome</keyword>
<feature type="region of interest" description="Disordered" evidence="1">
    <location>
        <begin position="1"/>
        <end position="93"/>
    </location>
</feature>
<organism evidence="2 3">
    <name type="scientific">Pleurodeles waltl</name>
    <name type="common">Iberian ribbed newt</name>
    <dbReference type="NCBI Taxonomy" id="8319"/>
    <lineage>
        <taxon>Eukaryota</taxon>
        <taxon>Metazoa</taxon>
        <taxon>Chordata</taxon>
        <taxon>Craniata</taxon>
        <taxon>Vertebrata</taxon>
        <taxon>Euteleostomi</taxon>
        <taxon>Amphibia</taxon>
        <taxon>Batrachia</taxon>
        <taxon>Caudata</taxon>
        <taxon>Salamandroidea</taxon>
        <taxon>Salamandridae</taxon>
        <taxon>Pleurodelinae</taxon>
        <taxon>Pleurodeles</taxon>
    </lineage>
</organism>
<feature type="compositionally biased region" description="Basic and acidic residues" evidence="1">
    <location>
        <begin position="55"/>
        <end position="68"/>
    </location>
</feature>
<dbReference type="Proteomes" id="UP001066276">
    <property type="component" value="Chromosome 8"/>
</dbReference>